<gene>
    <name evidence="2" type="ORF">A3J46_06180</name>
</gene>
<dbReference type="EMBL" id="MGJP01000045">
    <property type="protein sequence ID" value="OGN09075.1"/>
    <property type="molecule type" value="Genomic_DNA"/>
</dbReference>
<evidence type="ECO:0000313" key="2">
    <source>
        <dbReference type="EMBL" id="OGN09075.1"/>
    </source>
</evidence>
<name>A0A1F8F7H9_9BACT</name>
<dbReference type="AlphaFoldDB" id="A0A1F8F7H9"/>
<sequence length="166" mass="19487">MSDKKRLDSTEKAQQRSDRIKEVPVSEEILKETAAYILANPPKFPLLKGKEEEQICRRIKDLMKTGDIVWNRHHPTIGGDNYTAEYKNLILEITTTGYPWFEKKLVIKGSSIIHDRVFESRNSDTPFYKLFKLVEEQFDKRTKISRPIKEVEVVDDHITIWNILNL</sequence>
<evidence type="ECO:0000313" key="3">
    <source>
        <dbReference type="Proteomes" id="UP000177167"/>
    </source>
</evidence>
<dbReference type="Proteomes" id="UP000177167">
    <property type="component" value="Unassembled WGS sequence"/>
</dbReference>
<comment type="caution">
    <text evidence="2">The sequence shown here is derived from an EMBL/GenBank/DDBJ whole genome shotgun (WGS) entry which is preliminary data.</text>
</comment>
<feature type="region of interest" description="Disordered" evidence="1">
    <location>
        <begin position="1"/>
        <end position="21"/>
    </location>
</feature>
<proteinExistence type="predicted"/>
<accession>A0A1F8F7H9</accession>
<protein>
    <submittedName>
        <fullName evidence="2">Uncharacterized protein</fullName>
    </submittedName>
</protein>
<organism evidence="2 3">
    <name type="scientific">Candidatus Yanofskybacteria bacterium RIFCSPHIGHO2_02_FULL_41_11</name>
    <dbReference type="NCBI Taxonomy" id="1802675"/>
    <lineage>
        <taxon>Bacteria</taxon>
        <taxon>Candidatus Yanofskyibacteriota</taxon>
    </lineage>
</organism>
<evidence type="ECO:0000256" key="1">
    <source>
        <dbReference type="SAM" id="MobiDB-lite"/>
    </source>
</evidence>
<reference evidence="2 3" key="1">
    <citation type="journal article" date="2016" name="Nat. Commun.">
        <title>Thousands of microbial genomes shed light on interconnected biogeochemical processes in an aquifer system.</title>
        <authorList>
            <person name="Anantharaman K."/>
            <person name="Brown C.T."/>
            <person name="Hug L.A."/>
            <person name="Sharon I."/>
            <person name="Castelle C.J."/>
            <person name="Probst A.J."/>
            <person name="Thomas B.C."/>
            <person name="Singh A."/>
            <person name="Wilkins M.J."/>
            <person name="Karaoz U."/>
            <person name="Brodie E.L."/>
            <person name="Williams K.H."/>
            <person name="Hubbard S.S."/>
            <person name="Banfield J.F."/>
        </authorList>
    </citation>
    <scope>NUCLEOTIDE SEQUENCE [LARGE SCALE GENOMIC DNA]</scope>
</reference>